<gene>
    <name evidence="2" type="ORF">GCM10023315_30130</name>
</gene>
<keyword evidence="1" id="KW-0472">Membrane</keyword>
<evidence type="ECO:0000256" key="1">
    <source>
        <dbReference type="SAM" id="Phobius"/>
    </source>
</evidence>
<dbReference type="Proteomes" id="UP001501692">
    <property type="component" value="Unassembled WGS sequence"/>
</dbReference>
<organism evidence="2 3">
    <name type="scientific">Algibacter aquimarinus</name>
    <dbReference type="NCBI Taxonomy" id="1136748"/>
    <lineage>
        <taxon>Bacteria</taxon>
        <taxon>Pseudomonadati</taxon>
        <taxon>Bacteroidota</taxon>
        <taxon>Flavobacteriia</taxon>
        <taxon>Flavobacteriales</taxon>
        <taxon>Flavobacteriaceae</taxon>
        <taxon>Algibacter</taxon>
    </lineage>
</organism>
<evidence type="ECO:0008006" key="4">
    <source>
        <dbReference type="Google" id="ProtNLM"/>
    </source>
</evidence>
<dbReference type="RefSeq" id="WP_345170362.1">
    <property type="nucleotide sequence ID" value="NZ_BAABJK010000011.1"/>
</dbReference>
<reference evidence="3" key="1">
    <citation type="journal article" date="2019" name="Int. J. Syst. Evol. Microbiol.">
        <title>The Global Catalogue of Microorganisms (GCM) 10K type strain sequencing project: providing services to taxonomists for standard genome sequencing and annotation.</title>
        <authorList>
            <consortium name="The Broad Institute Genomics Platform"/>
            <consortium name="The Broad Institute Genome Sequencing Center for Infectious Disease"/>
            <person name="Wu L."/>
            <person name="Ma J."/>
        </authorList>
    </citation>
    <scope>NUCLEOTIDE SEQUENCE [LARGE SCALE GENOMIC DNA]</scope>
    <source>
        <strain evidence="3">JCM 18287</strain>
    </source>
</reference>
<keyword evidence="3" id="KW-1185">Reference proteome</keyword>
<feature type="transmembrane region" description="Helical" evidence="1">
    <location>
        <begin position="76"/>
        <end position="94"/>
    </location>
</feature>
<evidence type="ECO:0000313" key="2">
    <source>
        <dbReference type="EMBL" id="GAA4977156.1"/>
    </source>
</evidence>
<name>A0ABP9HRU2_9FLAO</name>
<keyword evidence="1" id="KW-0812">Transmembrane</keyword>
<proteinExistence type="predicted"/>
<sequence>MKRKSRRISNGFGYIGFGNKQSNFNQKSNTPFSYIKERLHEESHYHFKLDFTHKELSKTERELIKKKIRKSERKRNLKTLFIFVIIASFVSFFVKQGIDLFVSRL</sequence>
<evidence type="ECO:0000313" key="3">
    <source>
        <dbReference type="Proteomes" id="UP001501692"/>
    </source>
</evidence>
<accession>A0ABP9HRU2</accession>
<keyword evidence="1" id="KW-1133">Transmembrane helix</keyword>
<dbReference type="EMBL" id="BAABJK010000011">
    <property type="protein sequence ID" value="GAA4977156.1"/>
    <property type="molecule type" value="Genomic_DNA"/>
</dbReference>
<comment type="caution">
    <text evidence="2">The sequence shown here is derived from an EMBL/GenBank/DDBJ whole genome shotgun (WGS) entry which is preliminary data.</text>
</comment>
<protein>
    <recommendedName>
        <fullName evidence="4">Riboflavin synthase subunit beta</fullName>
    </recommendedName>
</protein>